<accession>A0ABR4ARA7</accession>
<protein>
    <submittedName>
        <fullName evidence="1">Uncharacterized protein</fullName>
    </submittedName>
</protein>
<name>A0ABR4ARA7_9LECA</name>
<evidence type="ECO:0000313" key="1">
    <source>
        <dbReference type="EMBL" id="KAL2048010.1"/>
    </source>
</evidence>
<evidence type="ECO:0000313" key="2">
    <source>
        <dbReference type="Proteomes" id="UP001590951"/>
    </source>
</evidence>
<dbReference type="Proteomes" id="UP001590951">
    <property type="component" value="Unassembled WGS sequence"/>
</dbReference>
<keyword evidence="2" id="KW-1185">Reference proteome</keyword>
<reference evidence="1 2" key="1">
    <citation type="submission" date="2024-09" db="EMBL/GenBank/DDBJ databases">
        <title>Rethinking Asexuality: The Enigmatic Case of Functional Sexual Genes in Lepraria (Stereocaulaceae).</title>
        <authorList>
            <person name="Doellman M."/>
            <person name="Sun Y."/>
            <person name="Barcenas-Pena A."/>
            <person name="Lumbsch H.T."/>
            <person name="Grewe F."/>
        </authorList>
    </citation>
    <scope>NUCLEOTIDE SEQUENCE [LARGE SCALE GENOMIC DNA]</scope>
    <source>
        <strain evidence="1 2">Grewe 0041</strain>
    </source>
</reference>
<sequence>MSPGAKSGQYYVPVAKENLGSKYSQDPKLAAEWWERTEAELKGLGYHETV</sequence>
<gene>
    <name evidence="1" type="ORF">ABVK25_011106</name>
</gene>
<organism evidence="1 2">
    <name type="scientific">Lepraria finkii</name>
    <dbReference type="NCBI Taxonomy" id="1340010"/>
    <lineage>
        <taxon>Eukaryota</taxon>
        <taxon>Fungi</taxon>
        <taxon>Dikarya</taxon>
        <taxon>Ascomycota</taxon>
        <taxon>Pezizomycotina</taxon>
        <taxon>Lecanoromycetes</taxon>
        <taxon>OSLEUM clade</taxon>
        <taxon>Lecanoromycetidae</taxon>
        <taxon>Lecanorales</taxon>
        <taxon>Lecanorineae</taxon>
        <taxon>Stereocaulaceae</taxon>
        <taxon>Lepraria</taxon>
    </lineage>
</organism>
<dbReference type="EMBL" id="JBHFEH010000085">
    <property type="protein sequence ID" value="KAL2048010.1"/>
    <property type="molecule type" value="Genomic_DNA"/>
</dbReference>
<proteinExistence type="predicted"/>
<comment type="caution">
    <text evidence="1">The sequence shown here is derived from an EMBL/GenBank/DDBJ whole genome shotgun (WGS) entry which is preliminary data.</text>
</comment>